<dbReference type="EMBL" id="FNVB01000002">
    <property type="protein sequence ID" value="SEF89419.1"/>
    <property type="molecule type" value="Genomic_DNA"/>
</dbReference>
<dbReference type="Proteomes" id="UP000199690">
    <property type="component" value="Unassembled WGS sequence"/>
</dbReference>
<feature type="region of interest" description="Disordered" evidence="1">
    <location>
        <begin position="225"/>
        <end position="253"/>
    </location>
</feature>
<dbReference type="EMBL" id="FOME01000001">
    <property type="protein sequence ID" value="SFC58308.1"/>
    <property type="molecule type" value="Genomic_DNA"/>
</dbReference>
<dbReference type="InterPro" id="IPR025295">
    <property type="entry name" value="eCIS_core_dom"/>
</dbReference>
<feature type="region of interest" description="Disordered" evidence="1">
    <location>
        <begin position="473"/>
        <end position="523"/>
    </location>
</feature>
<reference evidence="3" key="1">
    <citation type="submission" date="2016-10" db="EMBL/GenBank/DDBJ databases">
        <authorList>
            <person name="de Groot N.N."/>
        </authorList>
    </citation>
    <scope>NUCLEOTIDE SEQUENCE [LARGE SCALE GENOMIC DNA]</scope>
    <source>
        <strain evidence="3">ATCC 20501</strain>
    </source>
</reference>
<gene>
    <name evidence="3" type="ORF">SAMN02982929_00952</name>
    <name evidence="4" type="ORF">SAMN05216506_1011118</name>
</gene>
<evidence type="ECO:0000256" key="1">
    <source>
        <dbReference type="SAM" id="MobiDB-lite"/>
    </source>
</evidence>
<evidence type="ECO:0000313" key="6">
    <source>
        <dbReference type="Proteomes" id="UP000236729"/>
    </source>
</evidence>
<accession>A0A1H5VQ48</accession>
<feature type="compositionally biased region" description="Basic residues" evidence="1">
    <location>
        <begin position="497"/>
        <end position="506"/>
    </location>
</feature>
<evidence type="ECO:0000313" key="4">
    <source>
        <dbReference type="EMBL" id="SFC58308.1"/>
    </source>
</evidence>
<feature type="region of interest" description="Disordered" evidence="1">
    <location>
        <begin position="84"/>
        <end position="168"/>
    </location>
</feature>
<protein>
    <recommendedName>
        <fullName evidence="2">eCIS core domain-containing protein</fullName>
    </recommendedName>
</protein>
<feature type="compositionally biased region" description="Basic residues" evidence="1">
    <location>
        <begin position="140"/>
        <end position="161"/>
    </location>
</feature>
<accession>A0A1I1KI07</accession>
<dbReference type="Proteomes" id="UP000236729">
    <property type="component" value="Unassembled WGS sequence"/>
</dbReference>
<feature type="domain" description="eCIS core" evidence="2">
    <location>
        <begin position="22"/>
        <end position="57"/>
    </location>
</feature>
<reference evidence="5 6" key="2">
    <citation type="submission" date="2016-10" db="EMBL/GenBank/DDBJ databases">
        <authorList>
            <person name="Varghese N."/>
            <person name="Submissions S."/>
        </authorList>
    </citation>
    <scope>NUCLEOTIDE SEQUENCE [LARGE SCALE GENOMIC DNA]</scope>
    <source>
        <strain evidence="6">ATCC 20501</strain>
        <strain evidence="4 5">CGMCC 4.3529</strain>
    </source>
</reference>
<evidence type="ECO:0000313" key="5">
    <source>
        <dbReference type="Proteomes" id="UP000199690"/>
    </source>
</evidence>
<proteinExistence type="predicted"/>
<evidence type="ECO:0000259" key="2">
    <source>
        <dbReference type="Pfam" id="PF13699"/>
    </source>
</evidence>
<organism evidence="3 6">
    <name type="scientific">Saccharopolyspora kobensis</name>
    <dbReference type="NCBI Taxonomy" id="146035"/>
    <lineage>
        <taxon>Bacteria</taxon>
        <taxon>Bacillati</taxon>
        <taxon>Actinomycetota</taxon>
        <taxon>Actinomycetes</taxon>
        <taxon>Pseudonocardiales</taxon>
        <taxon>Pseudonocardiaceae</taxon>
        <taxon>Saccharopolyspora</taxon>
    </lineage>
</organism>
<sequence>MRTSPTSACTPTRPLNAPRPRSARAYSSGHHIVAGTASLDKHTLAHELSHVLQQRSGPVAGTDNGAGLSISDPTDRFEQEAEANARQVMSQGMPSVRDTERPQHAADWREAGRTVSPSAQPEAHADATQSGSDRIQRTTIKTKTKRKDKETKTRRKQTRRKNASDKASDKLVKDFANLTIAGKKTKGETVAELMKKELRHRGWKPYGATRTLTMHYTVNAENPAEAAKEENLKPPGRAKIYGGSENTVPPKSFKNDRAKQAIRWISTLALNYLNDLKKHPEEVQATLHNKVLYISSNTNAANNVLRQLAEKKATGTEFLKELIEANDRGSLNERQERHKNKARDRLTEEANPEAYAEIREALTAKPVVPENAKPDGKHAERRLADKVGRNAILTGPTAGTKRPCVACYVDLFQGAPGIRPGPYWPSKAANVGFDNYSPLGVRALADEIHRAIVRAGGTFASIQLQCPEHKTKVKGEASDVEMDAADETSAAGAAAGGRKKRASKNRVHFDTNTSSESSAGEEE</sequence>
<name>A0A1H5VQ48_9PSEU</name>
<feature type="compositionally biased region" description="Basic and acidic residues" evidence="1">
    <location>
        <begin position="97"/>
        <end position="112"/>
    </location>
</feature>
<feature type="compositionally biased region" description="Polar residues" evidence="1">
    <location>
        <begin position="510"/>
        <end position="523"/>
    </location>
</feature>
<feature type="region of interest" description="Disordered" evidence="1">
    <location>
        <begin position="1"/>
        <end position="27"/>
    </location>
</feature>
<dbReference type="AlphaFoldDB" id="A0A1H5VQ48"/>
<feature type="compositionally biased region" description="Polar residues" evidence="1">
    <location>
        <begin position="1"/>
        <end position="10"/>
    </location>
</feature>
<feature type="region of interest" description="Disordered" evidence="1">
    <location>
        <begin position="329"/>
        <end position="349"/>
    </location>
</feature>
<evidence type="ECO:0000313" key="3">
    <source>
        <dbReference type="EMBL" id="SEF89419.1"/>
    </source>
</evidence>
<keyword evidence="5" id="KW-1185">Reference proteome</keyword>
<dbReference type="Pfam" id="PF13699">
    <property type="entry name" value="eCIS_core"/>
    <property type="match status" value="1"/>
</dbReference>